<dbReference type="AlphaFoldDB" id="A0AAU8K4M3"/>
<accession>A0AAU8K4M3</accession>
<dbReference type="EMBL" id="CP159872">
    <property type="protein sequence ID" value="XCM82988.1"/>
    <property type="molecule type" value="Genomic_DNA"/>
</dbReference>
<reference evidence="1" key="1">
    <citation type="submission" date="2024-06" db="EMBL/GenBank/DDBJ databases">
        <title>The genome sequences of Kitasatospora sp. strain HUAS MG31.</title>
        <authorList>
            <person name="Mo P."/>
        </authorList>
    </citation>
    <scope>NUCLEOTIDE SEQUENCE</scope>
    <source>
        <strain evidence="1">HUAS MG31</strain>
    </source>
</reference>
<organism evidence="1">
    <name type="scientific">Kitasatospora camelliae</name>
    <dbReference type="NCBI Taxonomy" id="3156397"/>
    <lineage>
        <taxon>Bacteria</taxon>
        <taxon>Bacillati</taxon>
        <taxon>Actinomycetota</taxon>
        <taxon>Actinomycetes</taxon>
        <taxon>Kitasatosporales</taxon>
        <taxon>Streptomycetaceae</taxon>
        <taxon>Kitasatospora</taxon>
    </lineage>
</organism>
<dbReference type="KEGG" id="kcm:ABWK59_30745"/>
<evidence type="ECO:0000313" key="1">
    <source>
        <dbReference type="EMBL" id="XCM82988.1"/>
    </source>
</evidence>
<dbReference type="RefSeq" id="WP_354643923.1">
    <property type="nucleotide sequence ID" value="NZ_CP159872.1"/>
</dbReference>
<protein>
    <submittedName>
        <fullName evidence="1">Uncharacterized protein</fullName>
    </submittedName>
</protein>
<gene>
    <name evidence="1" type="ORF">ABWK59_30745</name>
</gene>
<name>A0AAU8K4M3_9ACTN</name>
<sequence>MTHDWCRGAYRIDPMPGPAFCYEDADHSETGTSHRGRDGDGHYYTWFSTDEGAYEVAE</sequence>
<proteinExistence type="predicted"/>